<keyword evidence="5" id="KW-1185">Reference proteome</keyword>
<evidence type="ECO:0000313" key="5">
    <source>
        <dbReference type="Proteomes" id="UP000830835"/>
    </source>
</evidence>
<dbReference type="InterPro" id="IPR004147">
    <property type="entry name" value="ABC1_dom"/>
</dbReference>
<evidence type="ECO:0000256" key="2">
    <source>
        <dbReference type="SAM" id="Phobius"/>
    </source>
</evidence>
<dbReference type="SUPFAM" id="SSF56112">
    <property type="entry name" value="Protein kinase-like (PK-like)"/>
    <property type="match status" value="1"/>
</dbReference>
<dbReference type="Proteomes" id="UP000830835">
    <property type="component" value="Unassembled WGS sequence"/>
</dbReference>
<gene>
    <name evidence="4" type="ORF">JX360_00765</name>
</gene>
<keyword evidence="2" id="KW-0472">Membrane</keyword>
<name>A0ABT0C6M1_THEVL</name>
<evidence type="ECO:0000313" key="4">
    <source>
        <dbReference type="EMBL" id="MCJ2541448.1"/>
    </source>
</evidence>
<comment type="caution">
    <text evidence="4">The sequence shown here is derived from an EMBL/GenBank/DDBJ whole genome shotgun (WGS) entry which is preliminary data.</text>
</comment>
<protein>
    <submittedName>
        <fullName evidence="4">AarF/ABC1/UbiB kinase family protein</fullName>
    </submittedName>
</protein>
<accession>A0ABT0C6M1</accession>
<evidence type="ECO:0000256" key="1">
    <source>
        <dbReference type="ARBA" id="ARBA00009670"/>
    </source>
</evidence>
<comment type="similarity">
    <text evidence="1">Belongs to the protein kinase superfamily. ADCK protein kinase family.</text>
</comment>
<keyword evidence="2" id="KW-0812">Transmembrane</keyword>
<evidence type="ECO:0000259" key="3">
    <source>
        <dbReference type="Pfam" id="PF03109"/>
    </source>
</evidence>
<dbReference type="InterPro" id="IPR011009">
    <property type="entry name" value="Kinase-like_dom_sf"/>
</dbReference>
<feature type="transmembrane region" description="Helical" evidence="2">
    <location>
        <begin position="489"/>
        <end position="508"/>
    </location>
</feature>
<dbReference type="PANTHER" id="PTHR10566">
    <property type="entry name" value="CHAPERONE-ACTIVITY OF BC1 COMPLEX CABC1 -RELATED"/>
    <property type="match status" value="1"/>
</dbReference>
<dbReference type="EMBL" id="JAFIRA010000001">
    <property type="protein sequence ID" value="MCJ2541448.1"/>
    <property type="molecule type" value="Genomic_DNA"/>
</dbReference>
<dbReference type="GO" id="GO:0016301">
    <property type="term" value="F:kinase activity"/>
    <property type="evidence" value="ECO:0007669"/>
    <property type="project" value="UniProtKB-KW"/>
</dbReference>
<sequence length="544" mass="60884">MVFARLAQSGARQAEILEVVLRHGWDYMRRLLSFGKAGEPQLPPPMVLRNILVDLGPVYVKLGQLLSTRPDLLPRDYIEALSTLQANVPPVPWSGVEMVLRQQLRQPLEQVFNSIETESVAAGSIAQTHRACLSSGEWVALKIQRPGLEAVVERDTRLIRSIAELVAQTEFGKLADVVSLADEFCRAIQAELDFTQEAHHTDQLRQHLQGSRWFDSAQLVVPQIHWPLTTPKVLAMEWIDGQPLLEADRSDADPKKIARMLTRAFFQQICIDGYFHADPHPGNLFYLGSGRVALLDCGMIGRLDPRTQQILLEMILAIVSLDAQRCAELTLDLAPPEQPVSLAQLQNDYERLLRQYYTLSVSELDFSQLFYEVLQAARRNHIRIPGNLGLCAKALANLEGIARQLTPDYNLPEQIRPLMADVFRAQLVGEAPLPSLLRTALDLKNLSLQSPRQLELLLSRITSETQRWNLSLRELEGIRSSLDNSANRLSYSIVVGSLIIGAAIISAQTQRFQVFGLSELLFAVASVLGLWLIISILRSGRLRG</sequence>
<dbReference type="Pfam" id="PF03109">
    <property type="entry name" value="ABC1"/>
    <property type="match status" value="1"/>
</dbReference>
<keyword evidence="4" id="KW-0418">Kinase</keyword>
<keyword evidence="2" id="KW-1133">Transmembrane helix</keyword>
<keyword evidence="4" id="KW-0808">Transferase</keyword>
<reference evidence="4" key="1">
    <citation type="submission" date="2021-02" db="EMBL/GenBank/DDBJ databases">
        <title>The CRISPR/cas machinery reduction and long-range gene transfer in the hot spring cyanobacterium Synechococcus.</title>
        <authorList>
            <person name="Dvorak P."/>
            <person name="Jahodarova E."/>
            <person name="Hasler P."/>
            <person name="Poulickova A."/>
        </authorList>
    </citation>
    <scope>NUCLEOTIDE SEQUENCE</scope>
    <source>
        <strain evidence="4">Rupite</strain>
    </source>
</reference>
<dbReference type="CDD" id="cd05121">
    <property type="entry name" value="ABC1_ADCK3-like"/>
    <property type="match status" value="1"/>
</dbReference>
<dbReference type="PANTHER" id="PTHR10566:SF113">
    <property type="entry name" value="PROTEIN ACTIVITY OF BC1 COMPLEX KINASE 7, CHLOROPLASTIC"/>
    <property type="match status" value="1"/>
</dbReference>
<feature type="transmembrane region" description="Helical" evidence="2">
    <location>
        <begin position="520"/>
        <end position="537"/>
    </location>
</feature>
<dbReference type="InterPro" id="IPR050154">
    <property type="entry name" value="UbiB_kinase"/>
</dbReference>
<proteinExistence type="inferred from homology"/>
<organism evidence="4 5">
    <name type="scientific">Thermostichus vulcanus str. 'Rupite'</name>
    <dbReference type="NCBI Taxonomy" id="2813851"/>
    <lineage>
        <taxon>Bacteria</taxon>
        <taxon>Bacillati</taxon>
        <taxon>Cyanobacteriota</taxon>
        <taxon>Cyanophyceae</taxon>
        <taxon>Thermostichales</taxon>
        <taxon>Thermostichaceae</taxon>
        <taxon>Thermostichus</taxon>
    </lineage>
</organism>
<feature type="domain" description="ABC1 atypical kinase-like" evidence="3">
    <location>
        <begin position="84"/>
        <end position="329"/>
    </location>
</feature>